<name>A0A0F8Y9B2_9ZZZZ</name>
<evidence type="ECO:0000313" key="2">
    <source>
        <dbReference type="EMBL" id="KKK77987.1"/>
    </source>
</evidence>
<sequence length="368" mass="39971">VGDIEQGTLLVEDGKFISVGADVDVPTGAEVIDATGKYVTPGLIDAHTHIGLVSFSETSSPFTPQVRILDSIDLSAPGFEDALLSGVTTVIITPGSTPVICGTSIAIKTAGRDLSTRILRDPAGMKMAWRKGSNLPSQDIPYPVSRMGIAGIIRIALTETQNYMAKREQDLVPTDPGQEALAMALRMEIPIRIHSFTPVEIQAIMRLQDEFGFNFTVEHSFEAHFIADELASRNIPVVYGPGPGLRRHKMFPFRGPHVPAILHRAGVKVSLQTDHPDRSIKQLRLFGAILPRYTDLTVDEVMQMLTINGADIIGVADRVGSIEPGKDADFAIFSDHPLKIQSRVEQLYIDGEQVVRDGVVIIEPLPAA</sequence>
<dbReference type="SUPFAM" id="SSF51556">
    <property type="entry name" value="Metallo-dependent hydrolases"/>
    <property type="match status" value="1"/>
</dbReference>
<gene>
    <name evidence="2" type="ORF">LCGC14_2848080</name>
</gene>
<organism evidence="2">
    <name type="scientific">marine sediment metagenome</name>
    <dbReference type="NCBI Taxonomy" id="412755"/>
    <lineage>
        <taxon>unclassified sequences</taxon>
        <taxon>metagenomes</taxon>
        <taxon>ecological metagenomes</taxon>
    </lineage>
</organism>
<feature type="non-terminal residue" evidence="2">
    <location>
        <position position="1"/>
    </location>
</feature>
<proteinExistence type="predicted"/>
<protein>
    <recommendedName>
        <fullName evidence="1">Amidohydrolase-related domain-containing protein</fullName>
    </recommendedName>
</protein>
<dbReference type="InterPro" id="IPR051781">
    <property type="entry name" value="Metallo-dep_Hydrolase"/>
</dbReference>
<evidence type="ECO:0000259" key="1">
    <source>
        <dbReference type="Pfam" id="PF01979"/>
    </source>
</evidence>
<feature type="domain" description="Amidohydrolase-related" evidence="1">
    <location>
        <begin position="258"/>
        <end position="352"/>
    </location>
</feature>
<dbReference type="Gene3D" id="3.20.20.140">
    <property type="entry name" value="Metal-dependent hydrolases"/>
    <property type="match status" value="1"/>
</dbReference>
<dbReference type="PANTHER" id="PTHR43135">
    <property type="entry name" value="ALPHA-D-RIBOSE 1-METHYLPHOSPHONATE 5-TRIPHOSPHATE DIPHOSPHATASE"/>
    <property type="match status" value="1"/>
</dbReference>
<dbReference type="Pfam" id="PF01979">
    <property type="entry name" value="Amidohydro_1"/>
    <property type="match status" value="1"/>
</dbReference>
<dbReference type="InterPro" id="IPR032466">
    <property type="entry name" value="Metal_Hydrolase"/>
</dbReference>
<accession>A0A0F8Y9B2</accession>
<dbReference type="GO" id="GO:0016810">
    <property type="term" value="F:hydrolase activity, acting on carbon-nitrogen (but not peptide) bonds"/>
    <property type="evidence" value="ECO:0007669"/>
    <property type="project" value="InterPro"/>
</dbReference>
<dbReference type="AlphaFoldDB" id="A0A0F8Y9B2"/>
<dbReference type="InterPro" id="IPR006680">
    <property type="entry name" value="Amidohydro-rel"/>
</dbReference>
<reference evidence="2" key="1">
    <citation type="journal article" date="2015" name="Nature">
        <title>Complex archaea that bridge the gap between prokaryotes and eukaryotes.</title>
        <authorList>
            <person name="Spang A."/>
            <person name="Saw J.H."/>
            <person name="Jorgensen S.L."/>
            <person name="Zaremba-Niedzwiedzka K."/>
            <person name="Martijn J."/>
            <person name="Lind A.E."/>
            <person name="van Eijk R."/>
            <person name="Schleper C."/>
            <person name="Guy L."/>
            <person name="Ettema T.J."/>
        </authorList>
    </citation>
    <scope>NUCLEOTIDE SEQUENCE</scope>
</reference>
<dbReference type="PANTHER" id="PTHR43135:SF3">
    <property type="entry name" value="ALPHA-D-RIBOSE 1-METHYLPHOSPHONATE 5-TRIPHOSPHATE DIPHOSPHATASE"/>
    <property type="match status" value="1"/>
</dbReference>
<comment type="caution">
    <text evidence="2">The sequence shown here is derived from an EMBL/GenBank/DDBJ whole genome shotgun (WGS) entry which is preliminary data.</text>
</comment>
<dbReference type="InterPro" id="IPR011059">
    <property type="entry name" value="Metal-dep_hydrolase_composite"/>
</dbReference>
<dbReference type="SUPFAM" id="SSF51338">
    <property type="entry name" value="Composite domain of metallo-dependent hydrolases"/>
    <property type="match status" value="1"/>
</dbReference>
<dbReference type="EMBL" id="LAZR01054696">
    <property type="protein sequence ID" value="KKK77987.1"/>
    <property type="molecule type" value="Genomic_DNA"/>
</dbReference>